<sequence>MTSYEDLRNHVVATQGLYLTTMDELKLAHGAAKLGVNIRAGISDQLKSYGLGHLPAELPSYQWEEVRLYQLGTPLGNVIRAVIEPSEPGDQILMQVVDSDAQQVLAQIRELVCG</sequence>
<proteinExistence type="predicted"/>
<comment type="caution">
    <text evidence="1">The sequence shown here is derived from an EMBL/GenBank/DDBJ whole genome shotgun (WGS) entry which is preliminary data.</text>
</comment>
<dbReference type="EMBL" id="JAWLKF010000020">
    <property type="protein sequence ID" value="MDV6305499.1"/>
    <property type="molecule type" value="Genomic_DNA"/>
</dbReference>
<keyword evidence="2" id="KW-1185">Reference proteome</keyword>
<protein>
    <submittedName>
        <fullName evidence="1">Uncharacterized protein</fullName>
    </submittedName>
</protein>
<dbReference type="Proteomes" id="UP001186104">
    <property type="component" value="Unassembled WGS sequence"/>
</dbReference>
<name>A0ABU4D6Z7_9NOCA</name>
<reference evidence="1 2" key="1">
    <citation type="submission" date="2023-10" db="EMBL/GenBank/DDBJ databases">
        <title>Development of a sustainable strategy for remediation of hydrocarbon-contaminated territories based on the waste exchange concept.</title>
        <authorList>
            <person name="Krivoruchko A."/>
        </authorList>
    </citation>
    <scope>NUCLEOTIDE SEQUENCE [LARGE SCALE GENOMIC DNA]</scope>
    <source>
        <strain evidence="1 2">IEGM 1327</strain>
    </source>
</reference>
<gene>
    <name evidence="1" type="ORF">R3P93_23280</name>
</gene>
<accession>A0ABU4D6Z7</accession>
<evidence type="ECO:0000313" key="2">
    <source>
        <dbReference type="Proteomes" id="UP001186104"/>
    </source>
</evidence>
<organism evidence="1 2">
    <name type="scientific">Rhodococcus cerastii</name>
    <dbReference type="NCBI Taxonomy" id="908616"/>
    <lineage>
        <taxon>Bacteria</taxon>
        <taxon>Bacillati</taxon>
        <taxon>Actinomycetota</taxon>
        <taxon>Actinomycetes</taxon>
        <taxon>Mycobacteriales</taxon>
        <taxon>Nocardiaceae</taxon>
        <taxon>Rhodococcus</taxon>
    </lineage>
</organism>
<evidence type="ECO:0000313" key="1">
    <source>
        <dbReference type="EMBL" id="MDV6305499.1"/>
    </source>
</evidence>
<dbReference type="RefSeq" id="WP_283347921.1">
    <property type="nucleotide sequence ID" value="NZ_JAWLKF010000020.1"/>
</dbReference>